<dbReference type="InterPro" id="IPR057237">
    <property type="entry name" value="DUF7915"/>
</dbReference>
<keyword evidence="4" id="KW-1185">Reference proteome</keyword>
<sequence>MTKSTTSTIMVTLSTTICLHFHHFLPILLFILIDHGFIPNLSTAHCFHQLHISNLLPWQQSSLLIRQKMFLLIHCYRMLSDVCLQGPLIRTDQPSEVTSVVKYYHLLPYYDILSDWISRETHYHGFLPSLRHLAVVDKDNWSWTNHGLKEMYNVMQQSTLRNVLVSNGHPFTSNDSYGGQHMVLVNQLHSETDMMIIVELDDLCYELGWTLPQYSVLPSILDGRVEDVNFYSGMFQATVTLKGLNFECTVNGDMKSSRRAARSSAAATHMLSKLLSMARSQAQARV</sequence>
<dbReference type="Pfam" id="PF25502">
    <property type="entry name" value="DUF7915"/>
    <property type="match status" value="1"/>
</dbReference>
<keyword evidence="1" id="KW-0812">Transmembrane</keyword>
<evidence type="ECO:0000313" key="4">
    <source>
        <dbReference type="Proteomes" id="UP001055439"/>
    </source>
</evidence>
<dbReference type="OrthoDB" id="1909634at2759"/>
<organism evidence="3 4">
    <name type="scientific">Musa troglodytarum</name>
    <name type="common">fe'i banana</name>
    <dbReference type="NCBI Taxonomy" id="320322"/>
    <lineage>
        <taxon>Eukaryota</taxon>
        <taxon>Viridiplantae</taxon>
        <taxon>Streptophyta</taxon>
        <taxon>Embryophyta</taxon>
        <taxon>Tracheophyta</taxon>
        <taxon>Spermatophyta</taxon>
        <taxon>Magnoliopsida</taxon>
        <taxon>Liliopsida</taxon>
        <taxon>Zingiberales</taxon>
        <taxon>Musaceae</taxon>
        <taxon>Musa</taxon>
    </lineage>
</organism>
<feature type="domain" description="DUF7915" evidence="2">
    <location>
        <begin position="84"/>
        <end position="119"/>
    </location>
</feature>
<keyword evidence="1" id="KW-0472">Membrane</keyword>
<dbReference type="Proteomes" id="UP001055439">
    <property type="component" value="Chromosome 5"/>
</dbReference>
<accession>A0A9E7K209</accession>
<evidence type="ECO:0000313" key="3">
    <source>
        <dbReference type="EMBL" id="URE03398.1"/>
    </source>
</evidence>
<reference evidence="3" key="1">
    <citation type="submission" date="2022-05" db="EMBL/GenBank/DDBJ databases">
        <title>The Musa troglodytarum L. genome provides insights into the mechanism of non-climacteric behaviour and enrichment of carotenoids.</title>
        <authorList>
            <person name="Wang J."/>
        </authorList>
    </citation>
    <scope>NUCLEOTIDE SEQUENCE</scope>
    <source>
        <tissue evidence="3">Leaf</tissue>
    </source>
</reference>
<dbReference type="AlphaFoldDB" id="A0A9E7K209"/>
<evidence type="ECO:0000256" key="1">
    <source>
        <dbReference type="SAM" id="Phobius"/>
    </source>
</evidence>
<dbReference type="EMBL" id="CP097507">
    <property type="protein sequence ID" value="URE03398.1"/>
    <property type="molecule type" value="Genomic_DNA"/>
</dbReference>
<name>A0A9E7K209_9LILI</name>
<dbReference type="PANTHER" id="PTHR33913">
    <property type="entry name" value="ALEURONE LAYER MORPHOGENESIS PROTEIN"/>
    <property type="match status" value="1"/>
</dbReference>
<gene>
    <name evidence="3" type="ORF">MUK42_07877</name>
</gene>
<feature type="transmembrane region" description="Helical" evidence="1">
    <location>
        <begin position="12"/>
        <end position="33"/>
    </location>
</feature>
<protein>
    <recommendedName>
        <fullName evidence="2">DUF7915 domain-containing protein</fullName>
    </recommendedName>
</protein>
<evidence type="ECO:0000259" key="2">
    <source>
        <dbReference type="Pfam" id="PF25502"/>
    </source>
</evidence>
<dbReference type="PANTHER" id="PTHR33913:SF1">
    <property type="entry name" value="DRBM DOMAIN-CONTAINING PROTEIN"/>
    <property type="match status" value="1"/>
</dbReference>
<keyword evidence="1" id="KW-1133">Transmembrane helix</keyword>
<proteinExistence type="predicted"/>